<feature type="chain" id="PRO_5012881256" evidence="1">
    <location>
        <begin position="16"/>
        <end position="72"/>
    </location>
</feature>
<evidence type="ECO:0000313" key="3">
    <source>
        <dbReference type="Proteomes" id="UP000016932"/>
    </source>
</evidence>
<sequence length="72" mass="8106">MLFFALLTQASFVAAKPTLDDSRPYYHFLQTRQEYGRQSNNASATEIDLGYSIYRGVSNSSSGLNIYKGFVK</sequence>
<dbReference type="HOGENOM" id="CLU_2723281_0_0_1"/>
<dbReference type="RefSeq" id="XP_007924425.1">
    <property type="nucleotide sequence ID" value="XM_007926234.1"/>
</dbReference>
<dbReference type="KEGG" id="pfj:MYCFIDRAFT_182166"/>
<feature type="signal peptide" evidence="1">
    <location>
        <begin position="1"/>
        <end position="15"/>
    </location>
</feature>
<accession>M2ZXW1</accession>
<reference evidence="2 3" key="1">
    <citation type="journal article" date="2012" name="PLoS Pathog.">
        <title>Diverse lifestyles and strategies of plant pathogenesis encoded in the genomes of eighteen Dothideomycetes fungi.</title>
        <authorList>
            <person name="Ohm R.A."/>
            <person name="Feau N."/>
            <person name="Henrissat B."/>
            <person name="Schoch C.L."/>
            <person name="Horwitz B.A."/>
            <person name="Barry K.W."/>
            <person name="Condon B.J."/>
            <person name="Copeland A.C."/>
            <person name="Dhillon B."/>
            <person name="Glaser F."/>
            <person name="Hesse C.N."/>
            <person name="Kosti I."/>
            <person name="LaButti K."/>
            <person name="Lindquist E.A."/>
            <person name="Lucas S."/>
            <person name="Salamov A.A."/>
            <person name="Bradshaw R.E."/>
            <person name="Ciuffetti L."/>
            <person name="Hamelin R.C."/>
            <person name="Kema G.H.J."/>
            <person name="Lawrence C."/>
            <person name="Scott J.A."/>
            <person name="Spatafora J.W."/>
            <person name="Turgeon B.G."/>
            <person name="de Wit P.J.G.M."/>
            <person name="Zhong S."/>
            <person name="Goodwin S.B."/>
            <person name="Grigoriev I.V."/>
        </authorList>
    </citation>
    <scope>NUCLEOTIDE SEQUENCE [LARGE SCALE GENOMIC DNA]</scope>
    <source>
        <strain evidence="2 3">CIRAD86</strain>
    </source>
</reference>
<evidence type="ECO:0000313" key="2">
    <source>
        <dbReference type="EMBL" id="EME83779.1"/>
    </source>
</evidence>
<keyword evidence="1" id="KW-0732">Signal</keyword>
<gene>
    <name evidence="2" type="ORF">MYCFIDRAFT_182166</name>
</gene>
<dbReference type="Proteomes" id="UP000016932">
    <property type="component" value="Unassembled WGS sequence"/>
</dbReference>
<dbReference type="VEuPathDB" id="FungiDB:MYCFIDRAFT_182166"/>
<dbReference type="AlphaFoldDB" id="M2ZXW1"/>
<dbReference type="EMBL" id="KB446557">
    <property type="protein sequence ID" value="EME83779.1"/>
    <property type="molecule type" value="Genomic_DNA"/>
</dbReference>
<protein>
    <submittedName>
        <fullName evidence="2">Uncharacterized protein</fullName>
    </submittedName>
</protein>
<proteinExistence type="predicted"/>
<dbReference type="GeneID" id="19334596"/>
<keyword evidence="3" id="KW-1185">Reference proteome</keyword>
<evidence type="ECO:0000256" key="1">
    <source>
        <dbReference type="SAM" id="SignalP"/>
    </source>
</evidence>
<organism evidence="2 3">
    <name type="scientific">Pseudocercospora fijiensis (strain CIRAD86)</name>
    <name type="common">Black leaf streak disease fungus</name>
    <name type="synonym">Mycosphaerella fijiensis</name>
    <dbReference type="NCBI Taxonomy" id="383855"/>
    <lineage>
        <taxon>Eukaryota</taxon>
        <taxon>Fungi</taxon>
        <taxon>Dikarya</taxon>
        <taxon>Ascomycota</taxon>
        <taxon>Pezizomycotina</taxon>
        <taxon>Dothideomycetes</taxon>
        <taxon>Dothideomycetidae</taxon>
        <taxon>Mycosphaerellales</taxon>
        <taxon>Mycosphaerellaceae</taxon>
        <taxon>Pseudocercospora</taxon>
    </lineage>
</organism>
<name>M2ZXW1_PSEFD</name>
<dbReference type="OrthoDB" id="408631at2759"/>